<evidence type="ECO:0000313" key="3">
    <source>
        <dbReference type="Proteomes" id="UP000535276"/>
    </source>
</evidence>
<feature type="chain" id="PRO_5031039727" evidence="1">
    <location>
        <begin position="25"/>
        <end position="97"/>
    </location>
</feature>
<gene>
    <name evidence="2" type="ORF">GGI64_001473</name>
</gene>
<feature type="signal peptide" evidence="1">
    <location>
        <begin position="1"/>
        <end position="24"/>
    </location>
</feature>
<evidence type="ECO:0000313" key="2">
    <source>
        <dbReference type="EMBL" id="NYJ10426.1"/>
    </source>
</evidence>
<dbReference type="PROSITE" id="PS51257">
    <property type="entry name" value="PROKAR_LIPOPROTEIN"/>
    <property type="match status" value="1"/>
</dbReference>
<dbReference type="Proteomes" id="UP000535276">
    <property type="component" value="Unassembled WGS sequence"/>
</dbReference>
<comment type="caution">
    <text evidence="2">The sequence shown here is derived from an EMBL/GenBank/DDBJ whole genome shotgun (WGS) entry which is preliminary data.</text>
</comment>
<accession>A0A7Z0DWD2</accession>
<organism evidence="2 3">
    <name type="scientific">Rhizobium leguminosarum</name>
    <dbReference type="NCBI Taxonomy" id="384"/>
    <lineage>
        <taxon>Bacteria</taxon>
        <taxon>Pseudomonadati</taxon>
        <taxon>Pseudomonadota</taxon>
        <taxon>Alphaproteobacteria</taxon>
        <taxon>Hyphomicrobiales</taxon>
        <taxon>Rhizobiaceae</taxon>
        <taxon>Rhizobium/Agrobacterium group</taxon>
        <taxon>Rhizobium</taxon>
    </lineage>
</organism>
<keyword evidence="1" id="KW-0732">Signal</keyword>
<dbReference type="RefSeq" id="WP_012555480.1">
    <property type="nucleotide sequence ID" value="NZ_JACBZV010000002.1"/>
</dbReference>
<evidence type="ECO:0000256" key="1">
    <source>
        <dbReference type="SAM" id="SignalP"/>
    </source>
</evidence>
<name>A0A7Z0DWD2_RHILE</name>
<dbReference type="EMBL" id="JACBZV010000002">
    <property type="protein sequence ID" value="NYJ10426.1"/>
    <property type="molecule type" value="Genomic_DNA"/>
</dbReference>
<proteinExistence type="predicted"/>
<dbReference type="AlphaFoldDB" id="A0A7Z0DWD2"/>
<protein>
    <submittedName>
        <fullName evidence="2">ABC-type uncharacterized transport system auxiliary subunit</fullName>
    </submittedName>
</protein>
<reference evidence="2 3" key="1">
    <citation type="submission" date="2020-07" db="EMBL/GenBank/DDBJ databases">
        <title>Genomic Encyclopedia of Type Strains, Phase IV (KMG-V): Genome sequencing to study the core and pangenomes of soil and plant-associated prokaryotes.</title>
        <authorList>
            <person name="Whitman W."/>
        </authorList>
    </citation>
    <scope>NUCLEOTIDE SEQUENCE [LARGE SCALE GENOMIC DNA]</scope>
    <source>
        <strain evidence="2 3">SEMIA 4052</strain>
    </source>
</reference>
<sequence>MLQNAKRVLLVLAAAGLVSGCADYMNHRDTITFGAGNAMEANKAIHTEDPFPPEAQRTHIASDGKVVRRVMTEYQNGGVGVIEPSPAMGANGATVSQ</sequence>